<name>A0A9P1HAI7_9PEZI</name>
<dbReference type="SUPFAM" id="SSF51735">
    <property type="entry name" value="NAD(P)-binding Rossmann-fold domains"/>
    <property type="match status" value="1"/>
</dbReference>
<dbReference type="Proteomes" id="UP000838763">
    <property type="component" value="Unassembled WGS sequence"/>
</dbReference>
<comment type="similarity">
    <text evidence="1">Belongs to the NmrA-type oxidoreductase family.</text>
</comment>
<dbReference type="GO" id="GO:0005634">
    <property type="term" value="C:nucleus"/>
    <property type="evidence" value="ECO:0007669"/>
    <property type="project" value="TreeGrafter"/>
</dbReference>
<keyword evidence="5" id="KW-1185">Reference proteome</keyword>
<dbReference type="Pfam" id="PF05368">
    <property type="entry name" value="NmrA"/>
    <property type="match status" value="1"/>
</dbReference>
<evidence type="ECO:0000256" key="2">
    <source>
        <dbReference type="ARBA" id="ARBA00022857"/>
    </source>
</evidence>
<evidence type="ECO:0000256" key="1">
    <source>
        <dbReference type="ARBA" id="ARBA00006328"/>
    </source>
</evidence>
<dbReference type="InterPro" id="IPR008030">
    <property type="entry name" value="NmrA-like"/>
</dbReference>
<dbReference type="Gene3D" id="3.90.25.10">
    <property type="entry name" value="UDP-galactose 4-epimerase, domain 1"/>
    <property type="match status" value="1"/>
</dbReference>
<comment type="caution">
    <text evidence="4">The sequence shown here is derived from an EMBL/GenBank/DDBJ whole genome shotgun (WGS) entry which is preliminary data.</text>
</comment>
<evidence type="ECO:0000313" key="5">
    <source>
        <dbReference type="Proteomes" id="UP000838763"/>
    </source>
</evidence>
<feature type="domain" description="NmrA-like" evidence="3">
    <location>
        <begin position="2"/>
        <end position="279"/>
    </location>
</feature>
<sequence length="304" mass="34080">MSRAIFVSGATGKQGGALIDSLLQENADFEILALTRDASSASAQKLAKKSPKIKLIQGDLANIDAVFDAAKKATTLPIWGVYSVAIGNKQADSELVQGKALVDAAIKAGAKFFVYSSIDRHGEASLENPTDVPHFIHKHKIEKHLIEQTKNGEMDWTILRPVAFMENFADSLLGRVFVTSWKMVIKEKPLQLIAVPDIGIVAAKVFLHPEEYKNRAISLAGDEITIERANEIFNKYSGRNFTETWRILCSLIMWGIKDFGYMLRWFHDVGYAADIEEVKRIHPDVKDFETWLLQDSEFASRLRK</sequence>
<dbReference type="InterPro" id="IPR051164">
    <property type="entry name" value="NmrA-like_oxidored"/>
</dbReference>
<organism evidence="4 5">
    <name type="scientific">Parascedosporium putredinis</name>
    <dbReference type="NCBI Taxonomy" id="1442378"/>
    <lineage>
        <taxon>Eukaryota</taxon>
        <taxon>Fungi</taxon>
        <taxon>Dikarya</taxon>
        <taxon>Ascomycota</taxon>
        <taxon>Pezizomycotina</taxon>
        <taxon>Sordariomycetes</taxon>
        <taxon>Hypocreomycetidae</taxon>
        <taxon>Microascales</taxon>
        <taxon>Microascaceae</taxon>
        <taxon>Parascedosporium</taxon>
    </lineage>
</organism>
<dbReference type="AlphaFoldDB" id="A0A9P1HAI7"/>
<proteinExistence type="inferred from homology"/>
<protein>
    <recommendedName>
        <fullName evidence="3">NmrA-like domain-containing protein</fullName>
    </recommendedName>
</protein>
<dbReference type="OrthoDB" id="9997102at2759"/>
<reference evidence="4" key="1">
    <citation type="submission" date="2022-11" db="EMBL/GenBank/DDBJ databases">
        <authorList>
            <person name="Scott C."/>
            <person name="Bruce N."/>
        </authorList>
    </citation>
    <scope>NUCLEOTIDE SEQUENCE</scope>
</reference>
<accession>A0A9P1HAI7</accession>
<gene>
    <name evidence="4" type="ORF">PPNO1_LOCUS8516</name>
</gene>
<dbReference type="PANTHER" id="PTHR42748">
    <property type="entry name" value="NITROGEN METABOLITE REPRESSION PROTEIN NMRA FAMILY MEMBER"/>
    <property type="match status" value="1"/>
</dbReference>
<dbReference type="InterPro" id="IPR036291">
    <property type="entry name" value="NAD(P)-bd_dom_sf"/>
</dbReference>
<dbReference type="EMBL" id="CALLCH030000019">
    <property type="protein sequence ID" value="CAI4218946.1"/>
    <property type="molecule type" value="Genomic_DNA"/>
</dbReference>
<dbReference type="PANTHER" id="PTHR42748:SF7">
    <property type="entry name" value="NMRA LIKE REDOX SENSOR 1-RELATED"/>
    <property type="match status" value="1"/>
</dbReference>
<dbReference type="Gene3D" id="3.40.50.720">
    <property type="entry name" value="NAD(P)-binding Rossmann-like Domain"/>
    <property type="match status" value="1"/>
</dbReference>
<evidence type="ECO:0000313" key="4">
    <source>
        <dbReference type="EMBL" id="CAI4218946.1"/>
    </source>
</evidence>
<evidence type="ECO:0000259" key="3">
    <source>
        <dbReference type="Pfam" id="PF05368"/>
    </source>
</evidence>
<keyword evidence="2" id="KW-0521">NADP</keyword>